<dbReference type="Gene3D" id="3.30.2170.10">
    <property type="entry name" value="archaeoglobus fulgidus dsm 4304 superfamily"/>
    <property type="match status" value="1"/>
</dbReference>
<organism evidence="7 8">
    <name type="scientific">Fibrivirga algicola</name>
    <dbReference type="NCBI Taxonomy" id="2950420"/>
    <lineage>
        <taxon>Bacteria</taxon>
        <taxon>Pseudomonadati</taxon>
        <taxon>Bacteroidota</taxon>
        <taxon>Cytophagia</taxon>
        <taxon>Cytophagales</taxon>
        <taxon>Spirosomataceae</taxon>
        <taxon>Fibrivirga</taxon>
    </lineage>
</organism>
<dbReference type="EC" id="3.1.21.7" evidence="6"/>
<evidence type="ECO:0000256" key="5">
    <source>
        <dbReference type="ARBA" id="ARBA00022801"/>
    </source>
</evidence>
<evidence type="ECO:0000256" key="2">
    <source>
        <dbReference type="ARBA" id="ARBA00022490"/>
    </source>
</evidence>
<dbReference type="RefSeq" id="WP_166692845.1">
    <property type="nucleotide sequence ID" value="NZ_WAEL01000006.1"/>
</dbReference>
<comment type="function">
    <text evidence="6">DNA repair enzyme involved in the repair of deaminated bases. Selectively cleaves double-stranded DNA at the second phosphodiester bond 3' to a deoxyinosine leaving behind the intact lesion on the nicked DNA.</text>
</comment>
<dbReference type="PANTHER" id="PTHR28511:SF1">
    <property type="entry name" value="ENDONUCLEASE V"/>
    <property type="match status" value="1"/>
</dbReference>
<feature type="binding site" evidence="6">
    <location>
        <position position="109"/>
    </location>
    <ligand>
        <name>Mg(2+)</name>
        <dbReference type="ChEBI" id="CHEBI:18420"/>
    </ligand>
</feature>
<sequence>MNPLHEWPDSPEAAIAIQQQIRSQVRIQPLTGPVETIAGCDISFNKFEETVYAGIVVLRLDTLETIAEATAIATTSFPYVPGLLSFREIPALLDAWNNLTVMPDVVVFDGHGIAHPRRLGIAAHAGLWLNRPTLGCGKSVLVGRYEEPALERGAWSPMLHRGDVIGAALRTKNKVNPVYVSPGNLIDLETSVALMLQCNGGYRIPEPTRRAHNLVNALRRAHLTP</sequence>
<evidence type="ECO:0000256" key="3">
    <source>
        <dbReference type="ARBA" id="ARBA00022722"/>
    </source>
</evidence>
<dbReference type="Proteomes" id="UP000606008">
    <property type="component" value="Unassembled WGS sequence"/>
</dbReference>
<keyword evidence="6" id="KW-0460">Magnesium</keyword>
<name>A0ABX0QMA4_9BACT</name>
<dbReference type="CDD" id="cd06559">
    <property type="entry name" value="Endonuclease_V"/>
    <property type="match status" value="1"/>
</dbReference>
<dbReference type="PANTHER" id="PTHR28511">
    <property type="entry name" value="ENDONUCLEASE V"/>
    <property type="match status" value="1"/>
</dbReference>
<keyword evidence="6" id="KW-0234">DNA repair</keyword>
<comment type="caution">
    <text evidence="7">The sequence shown here is derived from an EMBL/GenBank/DDBJ whole genome shotgun (WGS) entry which is preliminary data.</text>
</comment>
<dbReference type="NCBIfam" id="NF008629">
    <property type="entry name" value="PRK11617.1"/>
    <property type="match status" value="1"/>
</dbReference>
<comment type="subcellular location">
    <subcellularLocation>
        <location evidence="1 6">Cytoplasm</location>
    </subcellularLocation>
</comment>
<protein>
    <recommendedName>
        <fullName evidence="6">Endonuclease V</fullName>
        <ecNumber evidence="6">3.1.21.7</ecNumber>
    </recommendedName>
    <alternativeName>
        <fullName evidence="6">Deoxyinosine 3'endonuclease</fullName>
    </alternativeName>
    <alternativeName>
        <fullName evidence="6">Deoxyribonuclease V</fullName>
        <shortName evidence="6">DNase V</shortName>
    </alternativeName>
</protein>
<keyword evidence="6" id="KW-0227">DNA damage</keyword>
<comment type="cofactor">
    <cofactor evidence="6">
        <name>Mg(2+)</name>
        <dbReference type="ChEBI" id="CHEBI:18420"/>
    </cofactor>
</comment>
<feature type="site" description="Interaction with target DNA" evidence="6">
    <location>
        <position position="79"/>
    </location>
</feature>
<keyword evidence="8" id="KW-1185">Reference proteome</keyword>
<gene>
    <name evidence="6" type="primary">nfi</name>
    <name evidence="7" type="ORF">F7231_17255</name>
</gene>
<keyword evidence="3 6" id="KW-0540">Nuclease</keyword>
<dbReference type="HAMAP" id="MF_00801">
    <property type="entry name" value="Endonuclease_5"/>
    <property type="match status" value="1"/>
</dbReference>
<keyword evidence="4 6" id="KW-0255">Endonuclease</keyword>
<comment type="similarity">
    <text evidence="6">Belongs to the endonuclease V family.</text>
</comment>
<dbReference type="InterPro" id="IPR007581">
    <property type="entry name" value="Endonuclease-V"/>
</dbReference>
<accession>A0ABX0QMA4</accession>
<evidence type="ECO:0000256" key="1">
    <source>
        <dbReference type="ARBA" id="ARBA00004496"/>
    </source>
</evidence>
<comment type="catalytic activity">
    <reaction evidence="6">
        <text>Endonucleolytic cleavage at apurinic or apyrimidinic sites to products with a 5'-phosphate.</text>
        <dbReference type="EC" id="3.1.21.7"/>
    </reaction>
</comment>
<proteinExistence type="inferred from homology"/>
<dbReference type="EMBL" id="WAEL01000006">
    <property type="protein sequence ID" value="NID11923.1"/>
    <property type="molecule type" value="Genomic_DNA"/>
</dbReference>
<evidence type="ECO:0000256" key="4">
    <source>
        <dbReference type="ARBA" id="ARBA00022759"/>
    </source>
</evidence>
<dbReference type="Pfam" id="PF04493">
    <property type="entry name" value="Endonuclease_5"/>
    <property type="match status" value="1"/>
</dbReference>
<evidence type="ECO:0000256" key="6">
    <source>
        <dbReference type="HAMAP-Rule" id="MF_00801"/>
    </source>
</evidence>
<evidence type="ECO:0000313" key="7">
    <source>
        <dbReference type="EMBL" id="NID11923.1"/>
    </source>
</evidence>
<feature type="binding site" evidence="6">
    <location>
        <position position="41"/>
    </location>
    <ligand>
        <name>Mg(2+)</name>
        <dbReference type="ChEBI" id="CHEBI:18420"/>
    </ligand>
</feature>
<reference evidence="7" key="1">
    <citation type="submission" date="2024-05" db="EMBL/GenBank/DDBJ databases">
        <authorList>
            <person name="Jung D.-H."/>
        </authorList>
    </citation>
    <scope>NUCLEOTIDE SEQUENCE</scope>
    <source>
        <strain evidence="7">JA-25</strain>
    </source>
</reference>
<keyword evidence="6" id="KW-0479">Metal-binding</keyword>
<keyword evidence="5 6" id="KW-0378">Hydrolase</keyword>
<keyword evidence="2 6" id="KW-0963">Cytoplasm</keyword>
<dbReference type="GO" id="GO:0043737">
    <property type="term" value="F:deoxyribonuclease V activity"/>
    <property type="evidence" value="ECO:0007669"/>
    <property type="project" value="UniProtKB-EC"/>
</dbReference>
<evidence type="ECO:0000313" key="8">
    <source>
        <dbReference type="Proteomes" id="UP000606008"/>
    </source>
</evidence>